<dbReference type="GO" id="GO:0000156">
    <property type="term" value="F:phosphorelay response regulator activity"/>
    <property type="evidence" value="ECO:0007669"/>
    <property type="project" value="TreeGrafter"/>
</dbReference>
<dbReference type="InterPro" id="IPR001867">
    <property type="entry name" value="OmpR/PhoB-type_DNA-bd"/>
</dbReference>
<evidence type="ECO:0000256" key="6">
    <source>
        <dbReference type="ARBA" id="ARBA00023163"/>
    </source>
</evidence>
<feature type="DNA-binding region" description="OmpR/PhoB-type" evidence="9">
    <location>
        <begin position="152"/>
        <end position="251"/>
    </location>
</feature>
<dbReference type="PROSITE" id="PS51755">
    <property type="entry name" value="OMPR_PHOB"/>
    <property type="match status" value="1"/>
</dbReference>
<sequence>MGGTRKRFRTLSDNIMSKVLICDDEPDIVAAISIYLESEGLEVITASNGKEALDIMKGEAGQDVSLLLLDIMMPVMDGITAMAAIRKISNVPIILLTAKSEDTDKIMGLNIGADDYVTKPFNPVELIARVKSMLRRYTQLGCMADVKEARDDSKIVIGGIELDDKAKEVLLDGDVVNLTPIEFEILKLLMQHPNEVLSPKKIYEVVWHDQAIGAESCVAVHIRHIREKIEYDSANPRFLKAVWGHGYKIEV</sequence>
<evidence type="ECO:0000313" key="13">
    <source>
        <dbReference type="Proteomes" id="UP000182584"/>
    </source>
</evidence>
<feature type="modified residue" description="4-aspartylphosphate" evidence="8">
    <location>
        <position position="70"/>
    </location>
</feature>
<dbReference type="SMART" id="SM00862">
    <property type="entry name" value="Trans_reg_C"/>
    <property type="match status" value="1"/>
</dbReference>
<dbReference type="AlphaFoldDB" id="A0A1H9LYB2"/>
<dbReference type="CDD" id="cd00383">
    <property type="entry name" value="trans_reg_C"/>
    <property type="match status" value="1"/>
</dbReference>
<evidence type="ECO:0000256" key="5">
    <source>
        <dbReference type="ARBA" id="ARBA00023125"/>
    </source>
</evidence>
<dbReference type="SMART" id="SM00448">
    <property type="entry name" value="REC"/>
    <property type="match status" value="1"/>
</dbReference>
<keyword evidence="5 9" id="KW-0238">DNA-binding</keyword>
<evidence type="ECO:0000259" key="10">
    <source>
        <dbReference type="PROSITE" id="PS50110"/>
    </source>
</evidence>
<dbReference type="GO" id="GO:0000976">
    <property type="term" value="F:transcription cis-regulatory region binding"/>
    <property type="evidence" value="ECO:0007669"/>
    <property type="project" value="TreeGrafter"/>
</dbReference>
<proteinExistence type="predicted"/>
<dbReference type="InterPro" id="IPR036388">
    <property type="entry name" value="WH-like_DNA-bd_sf"/>
</dbReference>
<keyword evidence="6" id="KW-0804">Transcription</keyword>
<reference evidence="12 13" key="1">
    <citation type="submission" date="2016-10" db="EMBL/GenBank/DDBJ databases">
        <authorList>
            <person name="de Groot N.N."/>
        </authorList>
    </citation>
    <scope>NUCLEOTIDE SEQUENCE [LARGE SCALE GENOMIC DNA]</scope>
    <source>
        <strain evidence="12 13">AR40</strain>
    </source>
</reference>
<dbReference type="CDD" id="cd17574">
    <property type="entry name" value="REC_OmpR"/>
    <property type="match status" value="1"/>
</dbReference>
<dbReference type="FunFam" id="1.10.10.10:FF:000018">
    <property type="entry name" value="DNA-binding response regulator ResD"/>
    <property type="match status" value="1"/>
</dbReference>
<dbReference type="Proteomes" id="UP000182584">
    <property type="component" value="Unassembled WGS sequence"/>
</dbReference>
<dbReference type="PANTHER" id="PTHR48111">
    <property type="entry name" value="REGULATOR OF RPOS"/>
    <property type="match status" value="1"/>
</dbReference>
<accession>A0A1H9LYB2</accession>
<dbReference type="InterPro" id="IPR001789">
    <property type="entry name" value="Sig_transdc_resp-reg_receiver"/>
</dbReference>
<dbReference type="Gene3D" id="3.40.50.2300">
    <property type="match status" value="1"/>
</dbReference>
<name>A0A1H9LYB2_BUTFI</name>
<organism evidence="12 13">
    <name type="scientific">Butyrivibrio fibrisolvens</name>
    <dbReference type="NCBI Taxonomy" id="831"/>
    <lineage>
        <taxon>Bacteria</taxon>
        <taxon>Bacillati</taxon>
        <taxon>Bacillota</taxon>
        <taxon>Clostridia</taxon>
        <taxon>Lachnospirales</taxon>
        <taxon>Lachnospiraceae</taxon>
        <taxon>Butyrivibrio</taxon>
    </lineage>
</organism>
<evidence type="ECO:0000256" key="3">
    <source>
        <dbReference type="ARBA" id="ARBA00023012"/>
    </source>
</evidence>
<dbReference type="SUPFAM" id="SSF46894">
    <property type="entry name" value="C-terminal effector domain of the bipartite response regulators"/>
    <property type="match status" value="1"/>
</dbReference>
<dbReference type="GO" id="GO:0005829">
    <property type="term" value="C:cytosol"/>
    <property type="evidence" value="ECO:0007669"/>
    <property type="project" value="TreeGrafter"/>
</dbReference>
<dbReference type="Pfam" id="PF00486">
    <property type="entry name" value="Trans_reg_C"/>
    <property type="match status" value="1"/>
</dbReference>
<protein>
    <recommendedName>
        <fullName evidence="1">Stage 0 sporulation protein A homolog</fullName>
    </recommendedName>
</protein>
<keyword evidence="3" id="KW-0902">Two-component regulatory system</keyword>
<evidence type="ECO:0000256" key="1">
    <source>
        <dbReference type="ARBA" id="ARBA00018672"/>
    </source>
</evidence>
<dbReference type="SUPFAM" id="SSF52172">
    <property type="entry name" value="CheY-like"/>
    <property type="match status" value="1"/>
</dbReference>
<dbReference type="GO" id="GO:0006355">
    <property type="term" value="P:regulation of DNA-templated transcription"/>
    <property type="evidence" value="ECO:0007669"/>
    <property type="project" value="InterPro"/>
</dbReference>
<evidence type="ECO:0000256" key="7">
    <source>
        <dbReference type="ARBA" id="ARBA00024867"/>
    </source>
</evidence>
<evidence type="ECO:0000259" key="11">
    <source>
        <dbReference type="PROSITE" id="PS51755"/>
    </source>
</evidence>
<feature type="domain" description="Response regulatory" evidence="10">
    <location>
        <begin position="18"/>
        <end position="134"/>
    </location>
</feature>
<evidence type="ECO:0000256" key="8">
    <source>
        <dbReference type="PROSITE-ProRule" id="PRU00169"/>
    </source>
</evidence>
<dbReference type="Pfam" id="PF00072">
    <property type="entry name" value="Response_reg"/>
    <property type="match status" value="1"/>
</dbReference>
<dbReference type="PROSITE" id="PS50110">
    <property type="entry name" value="RESPONSE_REGULATORY"/>
    <property type="match status" value="1"/>
</dbReference>
<dbReference type="eggNOG" id="COG0745">
    <property type="taxonomic scope" value="Bacteria"/>
</dbReference>
<dbReference type="InterPro" id="IPR011006">
    <property type="entry name" value="CheY-like_superfamily"/>
</dbReference>
<dbReference type="Gene3D" id="6.10.250.690">
    <property type="match status" value="1"/>
</dbReference>
<dbReference type="InterPro" id="IPR016032">
    <property type="entry name" value="Sig_transdc_resp-reg_C-effctor"/>
</dbReference>
<evidence type="ECO:0000256" key="9">
    <source>
        <dbReference type="PROSITE-ProRule" id="PRU01091"/>
    </source>
</evidence>
<dbReference type="Gene3D" id="1.10.10.10">
    <property type="entry name" value="Winged helix-like DNA-binding domain superfamily/Winged helix DNA-binding domain"/>
    <property type="match status" value="1"/>
</dbReference>
<keyword evidence="2 8" id="KW-0597">Phosphoprotein</keyword>
<feature type="domain" description="OmpR/PhoB-type" evidence="11">
    <location>
        <begin position="152"/>
        <end position="251"/>
    </location>
</feature>
<comment type="function">
    <text evidence="7">May play the central regulatory role in sporulation. It may be an element of the effector pathway responsible for the activation of sporulation genes in response to nutritional stress. Spo0A may act in concert with spo0H (a sigma factor) to control the expression of some genes that are critical to the sporulation process.</text>
</comment>
<dbReference type="GO" id="GO:0032993">
    <property type="term" value="C:protein-DNA complex"/>
    <property type="evidence" value="ECO:0007669"/>
    <property type="project" value="TreeGrafter"/>
</dbReference>
<dbReference type="PANTHER" id="PTHR48111:SF2">
    <property type="entry name" value="RESPONSE REGULATOR SAER"/>
    <property type="match status" value="1"/>
</dbReference>
<evidence type="ECO:0000313" key="12">
    <source>
        <dbReference type="EMBL" id="SER16442.1"/>
    </source>
</evidence>
<gene>
    <name evidence="12" type="ORF">SAMN04487884_102238</name>
</gene>
<evidence type="ECO:0000256" key="4">
    <source>
        <dbReference type="ARBA" id="ARBA00023015"/>
    </source>
</evidence>
<evidence type="ECO:0000256" key="2">
    <source>
        <dbReference type="ARBA" id="ARBA00022553"/>
    </source>
</evidence>
<dbReference type="EMBL" id="FOGJ01000002">
    <property type="protein sequence ID" value="SER16442.1"/>
    <property type="molecule type" value="Genomic_DNA"/>
</dbReference>
<keyword evidence="4" id="KW-0805">Transcription regulation</keyword>
<dbReference type="InterPro" id="IPR039420">
    <property type="entry name" value="WalR-like"/>
</dbReference>